<feature type="transmembrane region" description="Helical" evidence="1">
    <location>
        <begin position="35"/>
        <end position="54"/>
    </location>
</feature>
<organism evidence="2">
    <name type="scientific">White spot syndrome virus</name>
    <dbReference type="NCBI Taxonomy" id="342409"/>
    <lineage>
        <taxon>Viruses</taxon>
        <taxon>Viruses incertae sedis</taxon>
        <taxon>Naldaviricetes</taxon>
        <taxon>Nimaviridae</taxon>
        <taxon>Whispovirus</taxon>
    </lineage>
</organism>
<protein>
    <submittedName>
        <fullName evidence="2">ORF174</fullName>
    </submittedName>
</protein>
<dbReference type="Proteomes" id="UP000267516">
    <property type="component" value="Segment"/>
</dbReference>
<dbReference type="EMBL" id="MF768985">
    <property type="protein sequence ID" value="ATU84130.1"/>
    <property type="molecule type" value="Genomic_DNA"/>
</dbReference>
<feature type="transmembrane region" description="Helical" evidence="1">
    <location>
        <begin position="7"/>
        <end position="23"/>
    </location>
</feature>
<sequence>MLSFLELESIIVLSPVVSLIYTICSSSTSQYLKKINWAMLVPFLIGTLFSALWLRRITFNSPL</sequence>
<keyword evidence="1" id="KW-0812">Transmembrane</keyword>
<proteinExistence type="predicted"/>
<evidence type="ECO:0000313" key="2">
    <source>
        <dbReference type="EMBL" id="ATU84130.1"/>
    </source>
</evidence>
<keyword evidence="1" id="KW-0472">Membrane</keyword>
<reference evidence="2" key="1">
    <citation type="journal article" date="2018" name="Aquaculture">
        <title>Complete genome sequence of a white spot syndrome virus associated with a disease incursion in Australia.</title>
        <authorList>
            <person name="Oakey J."/>
            <person name="Smith C.S."/>
        </authorList>
    </citation>
    <scope>NUCLEOTIDE SEQUENCE [LARGE SCALE GENOMIC DNA]</scope>
    <source>
        <strain evidence="2">WSSV-AU</strain>
    </source>
</reference>
<evidence type="ECO:0000256" key="1">
    <source>
        <dbReference type="SAM" id="Phobius"/>
    </source>
</evidence>
<keyword evidence="1" id="KW-1133">Transmembrane helix</keyword>
<accession>A0A2D3I6W4</accession>
<name>A0A2D3I6W4_9VIRU</name>